<evidence type="ECO:0000259" key="3">
    <source>
        <dbReference type="Pfam" id="PF17148"/>
    </source>
</evidence>
<keyword evidence="4" id="KW-0378">Hydrolase</keyword>
<dbReference type="GO" id="GO:0008237">
    <property type="term" value="F:metallopeptidase activity"/>
    <property type="evidence" value="ECO:0007669"/>
    <property type="project" value="UniProtKB-KW"/>
</dbReference>
<dbReference type="InterPro" id="IPR032534">
    <property type="entry name" value="EcxA_zinc-bd"/>
</dbReference>
<dbReference type="InterPro" id="IPR034032">
    <property type="entry name" value="Zn_MMP-like_bac"/>
</dbReference>
<feature type="signal peptide" evidence="1">
    <location>
        <begin position="1"/>
        <end position="28"/>
    </location>
</feature>
<dbReference type="AlphaFoldDB" id="A0A923H9R2"/>
<keyword evidence="5" id="KW-1185">Reference proteome</keyword>
<reference evidence="4" key="1">
    <citation type="submission" date="2020-08" db="EMBL/GenBank/DDBJ databases">
        <title>Hyunsoonleella sp. strain SJ7 genome sequencing and assembly.</title>
        <authorList>
            <person name="Kim I."/>
        </authorList>
    </citation>
    <scope>NUCLEOTIDE SEQUENCE</scope>
    <source>
        <strain evidence="4">SJ7</strain>
    </source>
</reference>
<dbReference type="SUPFAM" id="SSF55486">
    <property type="entry name" value="Metalloproteases ('zincins'), catalytic domain"/>
    <property type="match status" value="1"/>
</dbReference>
<proteinExistence type="predicted"/>
<name>A0A923H9R2_9FLAO</name>
<sequence>MIAFKFKTISTAFAILLALSILPFQSSAQNQRRNKKKKQNIENRVTQVKKNSKKTIQDLVKGSVKIDGLFTIYQDTLTGAVHMLIEKEQLDKEFIYFSQVANGGTDAGRLNRGIYQPTSVFKIKKHFNKIEFIKQNTSFYFDPNNALSKSKEANISHGIVASLKIEASDEKQGQYLINPNELFLKETFQQVKPVKSPKAPPKPFTLGNLDKNKSKIKAINNYPENLNVSVEYVYSKASTYQEGSKALADPRNVSIEFLHCFISMPEDDYEVRFDDPRVGFFITEVDDKTSTSPTPYRDLINRWKLKKKHPELAISEPVKPITWWLENTTPIEWRETITNAVLEWNKAFEKAGFKNAIVVKQQPDDADWDAGDIRYNVLRWTSTHKPVFGGYGPRMVNPKTGEILGADIMLEFSMISNRDFSSKLFDEAHSGLQIEHSFYSLNSESDHLSCSVGQQMSANLLVGEAYIKHSENDSESLSRLTKEGLTSTVMHEIGHTLGLYHNMKASYLFSPEELADPNFIQGKCLTASVMDYTMINLTKDLSKQGHFFDVSVGPYDIWAIQAGYTPFNSDEEREALLNRSTEPQLIFGNDGDDMRSAGKGIDPRVNIFDLSNDPILYAQMQYELFDGLIKNLKSKLTTEGQSYHELTRAYNILNTYKRIHAGVVSRYIGGVYLDRAVAGQEGGTKPYIPVKLEDQKRAMTFLHQNIFAPDALKPAEDLLNYLAIQRRGSNFLMSAYPEDPKIHKQILANQKSVLNHLLHPNTLQRISDSELYGNKYKLASVMSDLNDAIFKADIYGNVNSFRQNLQLEYTRMLLNVLNGTLSSKYTHQAKSMALYHLKRIRTMASPSGNLSSRAHKQHLRILIDNGLEELK</sequence>
<dbReference type="Gene3D" id="3.40.390.10">
    <property type="entry name" value="Collagenase (Catalytic Domain)"/>
    <property type="match status" value="1"/>
</dbReference>
<keyword evidence="1" id="KW-0732">Signal</keyword>
<feature type="domain" description="DUF5117" evidence="3">
    <location>
        <begin position="120"/>
        <end position="308"/>
    </location>
</feature>
<evidence type="ECO:0000313" key="5">
    <source>
        <dbReference type="Proteomes" id="UP000656244"/>
    </source>
</evidence>
<dbReference type="CDD" id="cd04276">
    <property type="entry name" value="ZnMc_MMP_like_2"/>
    <property type="match status" value="1"/>
</dbReference>
<gene>
    <name evidence="4" type="ORF">H7U19_11715</name>
</gene>
<dbReference type="Pfam" id="PF17148">
    <property type="entry name" value="DUF5117"/>
    <property type="match status" value="1"/>
</dbReference>
<evidence type="ECO:0000256" key="1">
    <source>
        <dbReference type="SAM" id="SignalP"/>
    </source>
</evidence>
<dbReference type="EMBL" id="JACNMF010000003">
    <property type="protein sequence ID" value="MBC3759078.1"/>
    <property type="molecule type" value="Genomic_DNA"/>
</dbReference>
<dbReference type="Proteomes" id="UP000656244">
    <property type="component" value="Unassembled WGS sequence"/>
</dbReference>
<keyword evidence="4" id="KW-0645">Protease</keyword>
<dbReference type="InterPro" id="IPR033413">
    <property type="entry name" value="DUF5117"/>
</dbReference>
<protein>
    <submittedName>
        <fullName evidence="4">Zinc-dependent metalloprotease</fullName>
    </submittedName>
</protein>
<feature type="chain" id="PRO_5037318702" evidence="1">
    <location>
        <begin position="29"/>
        <end position="871"/>
    </location>
</feature>
<dbReference type="RefSeq" id="WP_186562550.1">
    <property type="nucleotide sequence ID" value="NZ_JACNMF010000003.1"/>
</dbReference>
<keyword evidence="4" id="KW-0482">Metalloprotease</keyword>
<evidence type="ECO:0000259" key="2">
    <source>
        <dbReference type="Pfam" id="PF16313"/>
    </source>
</evidence>
<accession>A0A923H9R2</accession>
<dbReference type="Pfam" id="PF16313">
    <property type="entry name" value="DUF4953"/>
    <property type="match status" value="1"/>
</dbReference>
<feature type="domain" description="EcxA zinc-binding" evidence="2">
    <location>
        <begin position="479"/>
        <end position="793"/>
    </location>
</feature>
<organism evidence="4 5">
    <name type="scientific">Hyunsoonleella aquatilis</name>
    <dbReference type="NCBI Taxonomy" id="2762758"/>
    <lineage>
        <taxon>Bacteria</taxon>
        <taxon>Pseudomonadati</taxon>
        <taxon>Bacteroidota</taxon>
        <taxon>Flavobacteriia</taxon>
        <taxon>Flavobacteriales</taxon>
        <taxon>Flavobacteriaceae</taxon>
    </lineage>
</organism>
<comment type="caution">
    <text evidence="4">The sequence shown here is derived from an EMBL/GenBank/DDBJ whole genome shotgun (WGS) entry which is preliminary data.</text>
</comment>
<evidence type="ECO:0000313" key="4">
    <source>
        <dbReference type="EMBL" id="MBC3759078.1"/>
    </source>
</evidence>
<dbReference type="InterPro" id="IPR024079">
    <property type="entry name" value="MetalloPept_cat_dom_sf"/>
</dbReference>
<dbReference type="PANTHER" id="PTHR38478:SF1">
    <property type="entry name" value="ZINC DEPENDENT METALLOPROTEASE DOMAIN LIPOPROTEIN"/>
    <property type="match status" value="1"/>
</dbReference>
<dbReference type="PANTHER" id="PTHR38478">
    <property type="entry name" value="PEPTIDASE M1A AND M12B"/>
    <property type="match status" value="1"/>
</dbReference>